<dbReference type="GO" id="GO:0007131">
    <property type="term" value="P:reciprocal meiotic recombination"/>
    <property type="evidence" value="ECO:0007669"/>
    <property type="project" value="InterPro"/>
</dbReference>
<dbReference type="EMBL" id="CU928169">
    <property type="protein sequence ID" value="CAR23448.1"/>
    <property type="molecule type" value="Genomic_DNA"/>
</dbReference>
<feature type="region of interest" description="Disordered" evidence="1">
    <location>
        <begin position="269"/>
        <end position="299"/>
    </location>
</feature>
<dbReference type="Proteomes" id="UP000002036">
    <property type="component" value="Chromosome E"/>
</dbReference>
<dbReference type="HOGENOM" id="CLU_609831_0_0_1"/>
<dbReference type="OrthoDB" id="4036344at2759"/>
<dbReference type="PRINTS" id="PR01548">
    <property type="entry name" value="MEIOTICR114"/>
</dbReference>
<dbReference type="GeneID" id="8292049"/>
<evidence type="ECO:0000313" key="2">
    <source>
        <dbReference type="EMBL" id="CAR23448.1"/>
    </source>
</evidence>
<name>C5DI37_LACTC</name>
<reference evidence="2 3" key="1">
    <citation type="journal article" date="2009" name="Genome Res.">
        <title>Comparative genomics of protoploid Saccharomycetaceae.</title>
        <authorList>
            <consortium name="The Genolevures Consortium"/>
            <person name="Souciet J.-L."/>
            <person name="Dujon B."/>
            <person name="Gaillardin C."/>
            <person name="Johnston M."/>
            <person name="Baret P.V."/>
            <person name="Cliften P."/>
            <person name="Sherman D.J."/>
            <person name="Weissenbach J."/>
            <person name="Westhof E."/>
            <person name="Wincker P."/>
            <person name="Jubin C."/>
            <person name="Poulain J."/>
            <person name="Barbe V."/>
            <person name="Segurens B."/>
            <person name="Artiguenave F."/>
            <person name="Anthouard V."/>
            <person name="Vacherie B."/>
            <person name="Val M.-E."/>
            <person name="Fulton R.S."/>
            <person name="Minx P."/>
            <person name="Wilson R."/>
            <person name="Durrens P."/>
            <person name="Jean G."/>
            <person name="Marck C."/>
            <person name="Martin T."/>
            <person name="Nikolski M."/>
            <person name="Rolland T."/>
            <person name="Seret M.-L."/>
            <person name="Casaregola S."/>
            <person name="Despons L."/>
            <person name="Fairhead C."/>
            <person name="Fischer G."/>
            <person name="Lafontaine I."/>
            <person name="Leh V."/>
            <person name="Lemaire M."/>
            <person name="de Montigny J."/>
            <person name="Neuveglise C."/>
            <person name="Thierry A."/>
            <person name="Blanc-Lenfle I."/>
            <person name="Bleykasten C."/>
            <person name="Diffels J."/>
            <person name="Fritsch E."/>
            <person name="Frangeul L."/>
            <person name="Goeffon A."/>
            <person name="Jauniaux N."/>
            <person name="Kachouri-Lafond R."/>
            <person name="Payen C."/>
            <person name="Potier S."/>
            <person name="Pribylova L."/>
            <person name="Ozanne C."/>
            <person name="Richard G.-F."/>
            <person name="Sacerdot C."/>
            <person name="Straub M.-L."/>
            <person name="Talla E."/>
        </authorList>
    </citation>
    <scope>NUCLEOTIDE SEQUENCE [LARGE SCALE GENOMIC DNA]</scope>
    <source>
        <strain evidence="3">ATCC 56472 / CBS 6340 / NRRL Y-8284</strain>
    </source>
</reference>
<organism evidence="2 3">
    <name type="scientific">Lachancea thermotolerans (strain ATCC 56472 / CBS 6340 / NRRL Y-8284)</name>
    <name type="common">Yeast</name>
    <name type="synonym">Kluyveromyces thermotolerans</name>
    <dbReference type="NCBI Taxonomy" id="559295"/>
    <lineage>
        <taxon>Eukaryota</taxon>
        <taxon>Fungi</taxon>
        <taxon>Dikarya</taxon>
        <taxon>Ascomycota</taxon>
        <taxon>Saccharomycotina</taxon>
        <taxon>Saccharomycetes</taxon>
        <taxon>Saccharomycetales</taxon>
        <taxon>Saccharomycetaceae</taxon>
        <taxon>Lachancea</taxon>
    </lineage>
</organism>
<dbReference type="KEGG" id="lth:KLTH0E09438g"/>
<dbReference type="AlphaFoldDB" id="C5DI37"/>
<feature type="region of interest" description="Disordered" evidence="1">
    <location>
        <begin position="170"/>
        <end position="204"/>
    </location>
</feature>
<dbReference type="InterPro" id="IPR004354">
    <property type="entry name" value="Meiotic_Rec114"/>
</dbReference>
<protein>
    <submittedName>
        <fullName evidence="2">KLTH0E09438p</fullName>
    </submittedName>
</protein>
<dbReference type="FunCoup" id="C5DI37">
    <property type="interactions" value="30"/>
</dbReference>
<evidence type="ECO:0000256" key="1">
    <source>
        <dbReference type="SAM" id="MobiDB-lite"/>
    </source>
</evidence>
<dbReference type="RefSeq" id="XP_002553885.1">
    <property type="nucleotide sequence ID" value="XM_002553839.1"/>
</dbReference>
<evidence type="ECO:0000313" key="3">
    <source>
        <dbReference type="Proteomes" id="UP000002036"/>
    </source>
</evidence>
<dbReference type="OMA" id="KSGNTHT"/>
<proteinExistence type="predicted"/>
<keyword evidence="3" id="KW-1185">Reference proteome</keyword>
<sequence>MFDTSVELRRYACYLEEIPAPQGLNSVRGPTNVDKWKHIKNSVKKEFLIRQDNARKFTLQVLVDDVNMERIVVDFGSAVATSSVPGNVAQFSARFPSIMCKYLQVLDNRVVIRRFQMGFMALQDFDRCCNSLQQIGFMLKSASILRADEHFQSRTDSILSSQMPAEISSLTPPSSQFHVQNSFSSSTKRPLDQDSPQAPISRENISNYRKDINQTNGNIQSTAPLDTQTLIGNKVLSRESSSLQEFVKKPTESRVVSTANHFLNPQYLSKEVGDKASSSPRNKPTREETHIPTKGPNLVASSRENTFKLYKKPLDQCVPINVSKSPHMLGEYIDVVSAQSERVAVPEGAPRSSSHQKIFETENQSESSGASVAKLPCSQSLIHPLQGLLGKEDLRQPLSPTNGTLEREAIPTRPALTKDLLKERIKDQNFMQWVCQAFRSHFDYLISRT</sequence>
<dbReference type="InParanoid" id="C5DI37"/>
<accession>C5DI37</accession>
<gene>
    <name evidence="2" type="ordered locus">KLTH0E09438g</name>
</gene>
<dbReference type="Pfam" id="PF03525">
    <property type="entry name" value="Meiotic_rec114"/>
    <property type="match status" value="1"/>
</dbReference>